<reference evidence="16" key="1">
    <citation type="submission" date="2025-08" db="UniProtKB">
        <authorList>
            <consortium name="RefSeq"/>
        </authorList>
    </citation>
    <scope>IDENTIFICATION</scope>
</reference>
<evidence type="ECO:0000256" key="13">
    <source>
        <dbReference type="PROSITE-ProRule" id="PRU00708"/>
    </source>
</evidence>
<dbReference type="AlphaFoldDB" id="A0A6P8RQT9"/>
<evidence type="ECO:0000256" key="2">
    <source>
        <dbReference type="ARBA" id="ARBA00008551"/>
    </source>
</evidence>
<evidence type="ECO:0000256" key="8">
    <source>
        <dbReference type="ARBA" id="ARBA00022980"/>
    </source>
</evidence>
<feature type="region of interest" description="Disordered" evidence="14">
    <location>
        <begin position="648"/>
        <end position="672"/>
    </location>
</feature>
<dbReference type="GO" id="GO:0006417">
    <property type="term" value="P:regulation of translation"/>
    <property type="evidence" value="ECO:0007669"/>
    <property type="project" value="UniProtKB-KW"/>
</dbReference>
<dbReference type="CTD" id="55037"/>
<protein>
    <recommendedName>
        <fullName evidence="11">Small ribosomal subunit protein mS39</fullName>
    </recommendedName>
</protein>
<evidence type="ECO:0000256" key="11">
    <source>
        <dbReference type="ARBA" id="ARBA00035134"/>
    </source>
</evidence>
<dbReference type="PANTHER" id="PTHR16276:SF1">
    <property type="entry name" value="SMALL RIBOSOMAL SUBUNIT PROTEIN MS39"/>
    <property type="match status" value="1"/>
</dbReference>
<proteinExistence type="inferred from homology"/>
<keyword evidence="9" id="KW-0496">Mitochondrion</keyword>
<keyword evidence="6" id="KW-0694">RNA-binding</keyword>
<dbReference type="InterPro" id="IPR002885">
    <property type="entry name" value="PPR_rpt"/>
</dbReference>
<accession>A0A6P8RQT9</accession>
<comment type="function">
    <text evidence="12">Mitochondrial protein that may have a role in mitochondrial translation.</text>
</comment>
<dbReference type="Gene3D" id="1.25.40.10">
    <property type="entry name" value="Tetratricopeptide repeat domain"/>
    <property type="match status" value="2"/>
</dbReference>
<keyword evidence="8" id="KW-0689">Ribosomal protein</keyword>
<dbReference type="Proteomes" id="UP000515159">
    <property type="component" value="Chromosome 1"/>
</dbReference>
<keyword evidence="5" id="KW-0810">Translation regulation</keyword>
<comment type="subcellular location">
    <subcellularLocation>
        <location evidence="1">Mitochondrion</location>
    </subcellularLocation>
</comment>
<dbReference type="InterPro" id="IPR011990">
    <property type="entry name" value="TPR-like_helical_dom_sf"/>
</dbReference>
<dbReference type="InterPro" id="IPR037387">
    <property type="entry name" value="PTCD3"/>
</dbReference>
<name>A0A6P8RQT9_GEOSA</name>
<evidence type="ECO:0000256" key="12">
    <source>
        <dbReference type="ARBA" id="ARBA00057105"/>
    </source>
</evidence>
<keyword evidence="10" id="KW-0687">Ribonucleoprotein</keyword>
<sequence>MAASVVSTCGRALRCNGMLRRWAEFRHSSDGAALQKLSVETGDTEERIIIPRKKTWDKLAVLQALASTVNRDPTASHYMFQDDPYLIPRTTAEFKLFSLSKESGCNAAKYVFNTSPHLFQTDYAEPSIPCLMPETLQPQIEGVCEAALEELIQLKRVKSAVDMFDQLLQSGTTVSLKTSNRLLDLLCFYGDREPPRDDQLEESEQEDMVAHQSAPAGQLHKASNFVRVWRENNNAERIFNVMAERNAPSFCAMIRGMVKYGAYTKAFDMYTELVNSRLTADVHAFSALISAAPEVKEKYSEKWDLIKELLQQMVEQKVQPNLLTFNAVLKSLRRCGALSKLCALQTLSEMKALNIEPSLATFDHLLKIFYKSASSARGQTEIIFEVLDEIEGKQFVVHDPDDVNFFPDAMRVCLDLKDVELAYRLHKVKEMGNNWKLEGNPYQQSTYYGRFFNLLCMMEHIDVILKWYKKLIPSRYFPNSYAMRDLLQALDIGSRLDLVPQIWKDIKQFGHRYKPDLVDEVLVLMARDIQTPEVQVSFADCALDIKSLYETREMRKLPLEWTASALGNITILLSRAGKSEEAWRMLELFKKNNRVPSNQVMNEFLDTAKQSNNKVQAVNLVKMAAEFALPTTANLVKRVMEEFELSEEQKKTLEDLEAESGDNSNDSDREQK</sequence>
<evidence type="ECO:0000256" key="1">
    <source>
        <dbReference type="ARBA" id="ARBA00004173"/>
    </source>
</evidence>
<keyword evidence="15" id="KW-1185">Reference proteome</keyword>
<feature type="region of interest" description="Disordered" evidence="14">
    <location>
        <begin position="196"/>
        <end position="217"/>
    </location>
</feature>
<dbReference type="InterPro" id="IPR055063">
    <property type="entry name" value="Rib_mS39_PPR"/>
</dbReference>
<evidence type="ECO:0000313" key="16">
    <source>
        <dbReference type="RefSeq" id="XP_033807774.1"/>
    </source>
</evidence>
<dbReference type="GO" id="GO:0005840">
    <property type="term" value="C:ribosome"/>
    <property type="evidence" value="ECO:0007669"/>
    <property type="project" value="UniProtKB-KW"/>
</dbReference>
<evidence type="ECO:0000256" key="6">
    <source>
        <dbReference type="ARBA" id="ARBA00022884"/>
    </source>
</evidence>
<dbReference type="GO" id="GO:0019843">
    <property type="term" value="F:rRNA binding"/>
    <property type="evidence" value="ECO:0007669"/>
    <property type="project" value="UniProtKB-KW"/>
</dbReference>
<evidence type="ECO:0000256" key="9">
    <source>
        <dbReference type="ARBA" id="ARBA00023128"/>
    </source>
</evidence>
<dbReference type="InParanoid" id="A0A6P8RQT9"/>
<evidence type="ECO:0000313" key="15">
    <source>
        <dbReference type="Proteomes" id="UP000515159"/>
    </source>
</evidence>
<dbReference type="GO" id="GO:0005739">
    <property type="term" value="C:mitochondrion"/>
    <property type="evidence" value="ECO:0007669"/>
    <property type="project" value="UniProtKB-SubCell"/>
</dbReference>
<evidence type="ECO:0000256" key="14">
    <source>
        <dbReference type="SAM" id="MobiDB-lite"/>
    </source>
</evidence>
<dbReference type="PANTHER" id="PTHR16276">
    <property type="entry name" value="PENTATRICOPEPTIDE REPEAT DOMAIN-CONTAINING PROTEIN 3"/>
    <property type="match status" value="1"/>
</dbReference>
<dbReference type="FunFam" id="1.25.40.10:FF:002139">
    <property type="entry name" value="Pentatricopeptide repeat domain 3"/>
    <property type="match status" value="1"/>
</dbReference>
<dbReference type="KEGG" id="gsh:117363718"/>
<dbReference type="GO" id="GO:1990904">
    <property type="term" value="C:ribonucleoprotein complex"/>
    <property type="evidence" value="ECO:0007669"/>
    <property type="project" value="UniProtKB-KW"/>
</dbReference>
<evidence type="ECO:0000256" key="10">
    <source>
        <dbReference type="ARBA" id="ARBA00023274"/>
    </source>
</evidence>
<dbReference type="PROSITE" id="PS51375">
    <property type="entry name" value="PPR"/>
    <property type="match status" value="1"/>
</dbReference>
<dbReference type="FunCoup" id="A0A6P8RQT9">
    <property type="interactions" value="3495"/>
</dbReference>
<evidence type="ECO:0000256" key="7">
    <source>
        <dbReference type="ARBA" id="ARBA00022946"/>
    </source>
</evidence>
<organism evidence="15 16">
    <name type="scientific">Geotrypetes seraphini</name>
    <name type="common">Gaboon caecilian</name>
    <name type="synonym">Caecilia seraphini</name>
    <dbReference type="NCBI Taxonomy" id="260995"/>
    <lineage>
        <taxon>Eukaryota</taxon>
        <taxon>Metazoa</taxon>
        <taxon>Chordata</taxon>
        <taxon>Craniata</taxon>
        <taxon>Vertebrata</taxon>
        <taxon>Euteleostomi</taxon>
        <taxon>Amphibia</taxon>
        <taxon>Gymnophiona</taxon>
        <taxon>Geotrypetes</taxon>
    </lineage>
</organism>
<keyword evidence="7" id="KW-0809">Transit peptide</keyword>
<evidence type="ECO:0000256" key="5">
    <source>
        <dbReference type="ARBA" id="ARBA00022845"/>
    </source>
</evidence>
<keyword evidence="4" id="KW-0677">Repeat</keyword>
<gene>
    <name evidence="16" type="primary">PTCD3</name>
</gene>
<comment type="similarity">
    <text evidence="2">Belongs to the mitochondrion-specific ribosomal protein mS39 family.</text>
</comment>
<dbReference type="GO" id="GO:0043024">
    <property type="term" value="F:ribosomal small subunit binding"/>
    <property type="evidence" value="ECO:0007669"/>
    <property type="project" value="InterPro"/>
</dbReference>
<dbReference type="GeneID" id="117363718"/>
<feature type="repeat" description="PPR" evidence="13">
    <location>
        <begin position="321"/>
        <end position="357"/>
    </location>
</feature>
<evidence type="ECO:0000256" key="4">
    <source>
        <dbReference type="ARBA" id="ARBA00022737"/>
    </source>
</evidence>
<dbReference type="GO" id="GO:0032543">
    <property type="term" value="P:mitochondrial translation"/>
    <property type="evidence" value="ECO:0007669"/>
    <property type="project" value="InterPro"/>
</dbReference>
<dbReference type="RefSeq" id="XP_033807774.1">
    <property type="nucleotide sequence ID" value="XM_033951883.1"/>
</dbReference>
<dbReference type="Pfam" id="PF13812">
    <property type="entry name" value="PPR_3"/>
    <property type="match status" value="1"/>
</dbReference>
<keyword evidence="3" id="KW-0699">rRNA-binding</keyword>
<dbReference type="Pfam" id="PF22330">
    <property type="entry name" value="Rib_mS39_PPR"/>
    <property type="match status" value="1"/>
</dbReference>
<evidence type="ECO:0000256" key="3">
    <source>
        <dbReference type="ARBA" id="ARBA00022730"/>
    </source>
</evidence>
<dbReference type="OrthoDB" id="185373at2759"/>